<reference evidence="1 2" key="1">
    <citation type="submission" date="2016-08" db="EMBL/GenBank/DDBJ databases">
        <title>A Parts List for Fungal Cellulosomes Revealed by Comparative Genomics.</title>
        <authorList>
            <consortium name="DOE Joint Genome Institute"/>
            <person name="Haitjema C.H."/>
            <person name="Gilmore S.P."/>
            <person name="Henske J.K."/>
            <person name="Solomon K.V."/>
            <person name="De Groot R."/>
            <person name="Kuo A."/>
            <person name="Mondo S.J."/>
            <person name="Salamov A.A."/>
            <person name="Labutti K."/>
            <person name="Zhao Z."/>
            <person name="Chiniquy J."/>
            <person name="Barry K."/>
            <person name="Brewer H.M."/>
            <person name="Purvine S.O."/>
            <person name="Wright A.T."/>
            <person name="Boxma B."/>
            <person name="Van Alen T."/>
            <person name="Hackstein J.H."/>
            <person name="Baker S.E."/>
            <person name="Grigoriev I.V."/>
            <person name="O'Malley M.A."/>
        </authorList>
    </citation>
    <scope>NUCLEOTIDE SEQUENCE [LARGE SCALE GENOMIC DNA]</scope>
    <source>
        <strain evidence="1 2">G1</strain>
    </source>
</reference>
<dbReference type="AlphaFoldDB" id="A0A1Y2EZ50"/>
<name>A0A1Y2EZ50_9FUNG</name>
<sequence length="183" mass="21464">MIQSSILTKEPFVDEKVIGTDDKRNNTETTNKIIFSSKRKIFYSQSFNCLQDIPLNTIENTNTNNNNNDLVKENNNNNLLSGLRRRCNSLNEIYFLQKTIDKCTINLKINSQKANSTGKIDKCVRFNDNITITELNDEYDRKPMPLAKMYYKDQVELNQLREQMRQIQYRIINNIEGKVLLDE</sequence>
<keyword evidence="2" id="KW-1185">Reference proteome</keyword>
<evidence type="ECO:0000313" key="2">
    <source>
        <dbReference type="Proteomes" id="UP000193920"/>
    </source>
</evidence>
<dbReference type="Proteomes" id="UP000193920">
    <property type="component" value="Unassembled WGS sequence"/>
</dbReference>
<gene>
    <name evidence="1" type="ORF">LY90DRAFT_698705</name>
</gene>
<proteinExistence type="predicted"/>
<organism evidence="1 2">
    <name type="scientific">Neocallimastix californiae</name>
    <dbReference type="NCBI Taxonomy" id="1754190"/>
    <lineage>
        <taxon>Eukaryota</taxon>
        <taxon>Fungi</taxon>
        <taxon>Fungi incertae sedis</taxon>
        <taxon>Chytridiomycota</taxon>
        <taxon>Chytridiomycota incertae sedis</taxon>
        <taxon>Neocallimastigomycetes</taxon>
        <taxon>Neocallimastigales</taxon>
        <taxon>Neocallimastigaceae</taxon>
        <taxon>Neocallimastix</taxon>
    </lineage>
</organism>
<evidence type="ECO:0000313" key="1">
    <source>
        <dbReference type="EMBL" id="ORY76757.1"/>
    </source>
</evidence>
<comment type="caution">
    <text evidence="1">The sequence shown here is derived from an EMBL/GenBank/DDBJ whole genome shotgun (WGS) entry which is preliminary data.</text>
</comment>
<protein>
    <submittedName>
        <fullName evidence="1">Uncharacterized protein</fullName>
    </submittedName>
</protein>
<dbReference type="OrthoDB" id="5596610at2759"/>
<accession>A0A1Y2EZ50</accession>
<dbReference type="EMBL" id="MCOG01000021">
    <property type="protein sequence ID" value="ORY76757.1"/>
    <property type="molecule type" value="Genomic_DNA"/>
</dbReference>